<gene>
    <name evidence="3" type="ORF">GCM10009681_41530</name>
</gene>
<feature type="region of interest" description="Disordered" evidence="1">
    <location>
        <begin position="1"/>
        <end position="53"/>
    </location>
</feature>
<accession>A0ABN2KTZ0</accession>
<comment type="caution">
    <text evidence="3">The sequence shown here is derived from an EMBL/GenBank/DDBJ whole genome shotgun (WGS) entry which is preliminary data.</text>
</comment>
<keyword evidence="2" id="KW-0472">Membrane</keyword>
<sequence length="202" mass="21113">MTTPQDPNQQPGYPPAGHPPPAPQGYPPPPGYYPGQPQGYPPQGHPNPAAGYPPGYPVPNVPPPKRTPWGLIITIIAVCLVLLCGGVVGCVALVATRDDSLAGFGGDDDRLTPEERDIIVLACTTLPGQTVPTVTVTWEVRNSESAPRDYSPTFVVQDAEGDKLGEGGDTRTGLPPGQARVFMTLVRLDKGTAGAVTCGIKD</sequence>
<dbReference type="SUPFAM" id="SSF81995">
    <property type="entry name" value="beta-sandwich domain of Sec23/24"/>
    <property type="match status" value="1"/>
</dbReference>
<name>A0ABN2KTZ0_9ACTN</name>
<keyword evidence="2" id="KW-1133">Transmembrane helix</keyword>
<dbReference type="RefSeq" id="WP_344084496.1">
    <property type="nucleotide sequence ID" value="NZ_BAAALS010000022.1"/>
</dbReference>
<organism evidence="3 4">
    <name type="scientific">Luedemannella helvata</name>
    <dbReference type="NCBI Taxonomy" id="349315"/>
    <lineage>
        <taxon>Bacteria</taxon>
        <taxon>Bacillati</taxon>
        <taxon>Actinomycetota</taxon>
        <taxon>Actinomycetes</taxon>
        <taxon>Micromonosporales</taxon>
        <taxon>Micromonosporaceae</taxon>
        <taxon>Luedemannella</taxon>
    </lineage>
</organism>
<dbReference type="EMBL" id="BAAALS010000022">
    <property type="protein sequence ID" value="GAA1766160.1"/>
    <property type="molecule type" value="Genomic_DNA"/>
</dbReference>
<evidence type="ECO:0000313" key="3">
    <source>
        <dbReference type="EMBL" id="GAA1766160.1"/>
    </source>
</evidence>
<proteinExistence type="predicted"/>
<protein>
    <recommendedName>
        <fullName evidence="5">Ig-like domain-containing protein</fullName>
    </recommendedName>
</protein>
<dbReference type="Proteomes" id="UP001500655">
    <property type="component" value="Unassembled WGS sequence"/>
</dbReference>
<evidence type="ECO:0000256" key="1">
    <source>
        <dbReference type="SAM" id="MobiDB-lite"/>
    </source>
</evidence>
<feature type="compositionally biased region" description="Pro residues" evidence="1">
    <location>
        <begin position="12"/>
        <end position="32"/>
    </location>
</feature>
<keyword evidence="4" id="KW-1185">Reference proteome</keyword>
<feature type="transmembrane region" description="Helical" evidence="2">
    <location>
        <begin position="69"/>
        <end position="95"/>
    </location>
</feature>
<evidence type="ECO:0008006" key="5">
    <source>
        <dbReference type="Google" id="ProtNLM"/>
    </source>
</evidence>
<keyword evidence="2" id="KW-0812">Transmembrane</keyword>
<evidence type="ECO:0000256" key="2">
    <source>
        <dbReference type="SAM" id="Phobius"/>
    </source>
</evidence>
<evidence type="ECO:0000313" key="4">
    <source>
        <dbReference type="Proteomes" id="UP001500655"/>
    </source>
</evidence>
<reference evidence="4" key="1">
    <citation type="journal article" date="2019" name="Int. J. Syst. Evol. Microbiol.">
        <title>The Global Catalogue of Microorganisms (GCM) 10K type strain sequencing project: providing services to taxonomists for standard genome sequencing and annotation.</title>
        <authorList>
            <consortium name="The Broad Institute Genomics Platform"/>
            <consortium name="The Broad Institute Genome Sequencing Center for Infectious Disease"/>
            <person name="Wu L."/>
            <person name="Ma J."/>
        </authorList>
    </citation>
    <scope>NUCLEOTIDE SEQUENCE [LARGE SCALE GENOMIC DNA]</scope>
    <source>
        <strain evidence="4">JCM 13249</strain>
    </source>
</reference>